<protein>
    <submittedName>
        <fullName evidence="2">Uncharacterized protein</fullName>
    </submittedName>
</protein>
<evidence type="ECO:0000256" key="1">
    <source>
        <dbReference type="SAM" id="Phobius"/>
    </source>
</evidence>
<dbReference type="AlphaFoldDB" id="A0AA92W5M6"/>
<reference evidence="2 3" key="1">
    <citation type="submission" date="2018-08" db="EMBL/GenBank/DDBJ databases">
        <title>A genome reference for cultivated species of the human gut microbiota.</title>
        <authorList>
            <person name="Zou Y."/>
            <person name="Xue W."/>
            <person name="Luo G."/>
        </authorList>
    </citation>
    <scope>NUCLEOTIDE SEQUENCE [LARGE SCALE GENOMIC DNA]</scope>
    <source>
        <strain evidence="2 3">AF12-50</strain>
    </source>
</reference>
<comment type="caution">
    <text evidence="2">The sequence shown here is derived from an EMBL/GenBank/DDBJ whole genome shotgun (WGS) entry which is preliminary data.</text>
</comment>
<sequence length="101" mass="11671">MVQGVWWLGALGLQPVLEPHAKLDSPSANALQLYKMKLLFVIFLFKKFVLSKNLCIFAATELVCIPLELQASHFLYKEKSFFSSLMSLWSHFLITLWYLAF</sequence>
<dbReference type="EMBL" id="QSAG01000019">
    <property type="protein sequence ID" value="RGW42195.1"/>
    <property type="molecule type" value="Genomic_DNA"/>
</dbReference>
<evidence type="ECO:0000313" key="2">
    <source>
        <dbReference type="EMBL" id="RGW42195.1"/>
    </source>
</evidence>
<keyword evidence="1" id="KW-0812">Transmembrane</keyword>
<feature type="transmembrane region" description="Helical" evidence="1">
    <location>
        <begin position="38"/>
        <end position="60"/>
    </location>
</feature>
<dbReference type="Proteomes" id="UP000283785">
    <property type="component" value="Unassembled WGS sequence"/>
</dbReference>
<gene>
    <name evidence="2" type="ORF">DWV76_10285</name>
</gene>
<proteinExistence type="predicted"/>
<accession>A0AA92W5M6</accession>
<feature type="transmembrane region" description="Helical" evidence="1">
    <location>
        <begin position="80"/>
        <end position="100"/>
    </location>
</feature>
<keyword evidence="1" id="KW-0472">Membrane</keyword>
<evidence type="ECO:0000313" key="3">
    <source>
        <dbReference type="Proteomes" id="UP000283785"/>
    </source>
</evidence>
<organism evidence="2 3">
    <name type="scientific">Segatella copri</name>
    <dbReference type="NCBI Taxonomy" id="165179"/>
    <lineage>
        <taxon>Bacteria</taxon>
        <taxon>Pseudomonadati</taxon>
        <taxon>Bacteroidota</taxon>
        <taxon>Bacteroidia</taxon>
        <taxon>Bacteroidales</taxon>
        <taxon>Prevotellaceae</taxon>
        <taxon>Segatella</taxon>
    </lineage>
</organism>
<keyword evidence="1" id="KW-1133">Transmembrane helix</keyword>
<name>A0AA92W5M6_9BACT</name>